<dbReference type="AlphaFoldDB" id="A0A0E9SFS7"/>
<dbReference type="EMBL" id="GBXM01068470">
    <property type="protein sequence ID" value="JAH40107.1"/>
    <property type="molecule type" value="Transcribed_RNA"/>
</dbReference>
<evidence type="ECO:0000256" key="1">
    <source>
        <dbReference type="SAM" id="Phobius"/>
    </source>
</evidence>
<keyword evidence="1" id="KW-0472">Membrane</keyword>
<reference evidence="2" key="2">
    <citation type="journal article" date="2015" name="Fish Shellfish Immunol.">
        <title>Early steps in the European eel (Anguilla anguilla)-Vibrio vulnificus interaction in the gills: Role of the RtxA13 toxin.</title>
        <authorList>
            <person name="Callol A."/>
            <person name="Pajuelo D."/>
            <person name="Ebbesson L."/>
            <person name="Teles M."/>
            <person name="MacKenzie S."/>
            <person name="Amaro C."/>
        </authorList>
    </citation>
    <scope>NUCLEOTIDE SEQUENCE</scope>
</reference>
<proteinExistence type="predicted"/>
<keyword evidence="1" id="KW-0812">Transmembrane</keyword>
<accession>A0A0E9SFS7</accession>
<organism evidence="2">
    <name type="scientific">Anguilla anguilla</name>
    <name type="common">European freshwater eel</name>
    <name type="synonym">Muraena anguilla</name>
    <dbReference type="NCBI Taxonomy" id="7936"/>
    <lineage>
        <taxon>Eukaryota</taxon>
        <taxon>Metazoa</taxon>
        <taxon>Chordata</taxon>
        <taxon>Craniata</taxon>
        <taxon>Vertebrata</taxon>
        <taxon>Euteleostomi</taxon>
        <taxon>Actinopterygii</taxon>
        <taxon>Neopterygii</taxon>
        <taxon>Teleostei</taxon>
        <taxon>Anguilliformes</taxon>
        <taxon>Anguillidae</taxon>
        <taxon>Anguilla</taxon>
    </lineage>
</organism>
<reference evidence="2" key="1">
    <citation type="submission" date="2014-11" db="EMBL/GenBank/DDBJ databases">
        <authorList>
            <person name="Amaro Gonzalez C."/>
        </authorList>
    </citation>
    <scope>NUCLEOTIDE SEQUENCE</scope>
</reference>
<keyword evidence="1" id="KW-1133">Transmembrane helix</keyword>
<feature type="transmembrane region" description="Helical" evidence="1">
    <location>
        <begin position="20"/>
        <end position="41"/>
    </location>
</feature>
<evidence type="ECO:0000313" key="2">
    <source>
        <dbReference type="EMBL" id="JAH40107.1"/>
    </source>
</evidence>
<protein>
    <submittedName>
        <fullName evidence="2">Uncharacterized protein</fullName>
    </submittedName>
</protein>
<name>A0A0E9SFS7_ANGAN</name>
<sequence length="52" mass="6198">MIQVTLGLWEFREGSSPFWLSRLAIATWIFGFQAVLVRITLRVTRWIFIFSH</sequence>